<dbReference type="Gene3D" id="2.170.130.10">
    <property type="entry name" value="TonB-dependent receptor, plug domain"/>
    <property type="match status" value="1"/>
</dbReference>
<keyword evidence="4" id="KW-0410">Iron transport</keyword>
<dbReference type="Pfam" id="PF07660">
    <property type="entry name" value="STN"/>
    <property type="match status" value="1"/>
</dbReference>
<evidence type="ECO:0000256" key="4">
    <source>
        <dbReference type="ARBA" id="ARBA00022496"/>
    </source>
</evidence>
<evidence type="ECO:0000256" key="1">
    <source>
        <dbReference type="ARBA" id="ARBA00004571"/>
    </source>
</evidence>
<evidence type="ECO:0000256" key="3">
    <source>
        <dbReference type="ARBA" id="ARBA00022452"/>
    </source>
</evidence>
<dbReference type="Gene3D" id="2.40.170.20">
    <property type="entry name" value="TonB-dependent receptor, beta-barrel domain"/>
    <property type="match status" value="1"/>
</dbReference>
<keyword evidence="13" id="KW-1133">Transmembrane helix</keyword>
<keyword evidence="5 10" id="KW-0812">Transmembrane</keyword>
<evidence type="ECO:0000313" key="15">
    <source>
        <dbReference type="EMBL" id="TWT20307.1"/>
    </source>
</evidence>
<dbReference type="Pfam" id="PF00593">
    <property type="entry name" value="TonB_dep_Rec_b-barrel"/>
    <property type="match status" value="1"/>
</dbReference>
<evidence type="ECO:0000256" key="8">
    <source>
        <dbReference type="ARBA" id="ARBA00023136"/>
    </source>
</evidence>
<reference evidence="15 16" key="1">
    <citation type="journal article" date="2008" name="Int. J. Syst. Evol. Microbiol.">
        <title>Luteimonas marina sp. nov., isolated from seawater.</title>
        <authorList>
            <person name="Baik K.S."/>
            <person name="Park S.C."/>
            <person name="Kim M.S."/>
            <person name="Kim E.M."/>
            <person name="Park C."/>
            <person name="Chun J."/>
            <person name="Seong C.N."/>
        </authorList>
    </citation>
    <scope>NUCLEOTIDE SEQUENCE [LARGE SCALE GENOMIC DNA]</scope>
    <source>
        <strain evidence="15 16">FR1330</strain>
    </source>
</reference>
<keyword evidence="6" id="KW-0408">Iron</keyword>
<feature type="transmembrane region" description="Helical" evidence="13">
    <location>
        <begin position="48"/>
        <end position="70"/>
    </location>
</feature>
<proteinExistence type="inferred from homology"/>
<evidence type="ECO:0000256" key="5">
    <source>
        <dbReference type="ARBA" id="ARBA00022692"/>
    </source>
</evidence>
<evidence type="ECO:0000259" key="14">
    <source>
        <dbReference type="SMART" id="SM00965"/>
    </source>
</evidence>
<dbReference type="SUPFAM" id="SSF56935">
    <property type="entry name" value="Porins"/>
    <property type="match status" value="1"/>
</dbReference>
<evidence type="ECO:0000256" key="7">
    <source>
        <dbReference type="ARBA" id="ARBA00023077"/>
    </source>
</evidence>
<dbReference type="PANTHER" id="PTHR47234:SF1">
    <property type="entry name" value="TONB-DEPENDENT RECEPTOR"/>
    <property type="match status" value="1"/>
</dbReference>
<keyword evidence="16" id="KW-1185">Reference proteome</keyword>
<dbReference type="PANTHER" id="PTHR47234">
    <property type="match status" value="1"/>
</dbReference>
<dbReference type="EMBL" id="VOHK01000004">
    <property type="protein sequence ID" value="TWT20307.1"/>
    <property type="molecule type" value="Genomic_DNA"/>
</dbReference>
<dbReference type="SMART" id="SM00965">
    <property type="entry name" value="STN"/>
    <property type="match status" value="1"/>
</dbReference>
<evidence type="ECO:0000256" key="13">
    <source>
        <dbReference type="SAM" id="Phobius"/>
    </source>
</evidence>
<comment type="caution">
    <text evidence="15">The sequence shown here is derived from an EMBL/GenBank/DDBJ whole genome shotgun (WGS) entry which is preliminary data.</text>
</comment>
<keyword evidence="2 10" id="KW-0813">Transport</keyword>
<feature type="region of interest" description="Disordered" evidence="12">
    <location>
        <begin position="143"/>
        <end position="179"/>
    </location>
</feature>
<dbReference type="Gene3D" id="3.55.50.30">
    <property type="match status" value="1"/>
</dbReference>
<accession>A0A5C5U2Z4</accession>
<dbReference type="InterPro" id="IPR036942">
    <property type="entry name" value="Beta-barrel_TonB_sf"/>
</dbReference>
<evidence type="ECO:0000256" key="2">
    <source>
        <dbReference type="ARBA" id="ARBA00022448"/>
    </source>
</evidence>
<comment type="subcellular location">
    <subcellularLocation>
        <location evidence="1 10">Cell outer membrane</location>
        <topology evidence="1 10">Multi-pass membrane protein</topology>
    </subcellularLocation>
</comment>
<evidence type="ECO:0000256" key="10">
    <source>
        <dbReference type="PROSITE-ProRule" id="PRU01360"/>
    </source>
</evidence>
<dbReference type="GO" id="GO:0006826">
    <property type="term" value="P:iron ion transport"/>
    <property type="evidence" value="ECO:0007669"/>
    <property type="project" value="UniProtKB-KW"/>
</dbReference>
<dbReference type="InterPro" id="IPR012910">
    <property type="entry name" value="Plug_dom"/>
</dbReference>
<dbReference type="InterPro" id="IPR011662">
    <property type="entry name" value="Secretin/TonB_short_N"/>
</dbReference>
<dbReference type="InterPro" id="IPR000531">
    <property type="entry name" value="Beta-barrel_TonB"/>
</dbReference>
<comment type="similarity">
    <text evidence="10 11">Belongs to the TonB-dependent receptor family.</text>
</comment>
<dbReference type="Proteomes" id="UP000319980">
    <property type="component" value="Unassembled WGS sequence"/>
</dbReference>
<keyword evidence="7 11" id="KW-0798">TonB box</keyword>
<dbReference type="Pfam" id="PF07715">
    <property type="entry name" value="Plug"/>
    <property type="match status" value="1"/>
</dbReference>
<evidence type="ECO:0000256" key="12">
    <source>
        <dbReference type="SAM" id="MobiDB-lite"/>
    </source>
</evidence>
<feature type="domain" description="Secretin/TonB short N-terminal" evidence="14">
    <location>
        <begin position="101"/>
        <end position="152"/>
    </location>
</feature>
<dbReference type="InterPro" id="IPR039426">
    <property type="entry name" value="TonB-dep_rcpt-like"/>
</dbReference>
<organism evidence="15 16">
    <name type="scientific">Luteimonas marina</name>
    <dbReference type="NCBI Taxonomy" id="488485"/>
    <lineage>
        <taxon>Bacteria</taxon>
        <taxon>Pseudomonadati</taxon>
        <taxon>Pseudomonadota</taxon>
        <taxon>Gammaproteobacteria</taxon>
        <taxon>Lysobacterales</taxon>
        <taxon>Lysobacteraceae</taxon>
        <taxon>Luteimonas</taxon>
    </lineage>
</organism>
<protein>
    <recommendedName>
        <fullName evidence="14">Secretin/TonB short N-terminal domain-containing protein</fullName>
    </recommendedName>
</protein>
<dbReference type="GO" id="GO:0009279">
    <property type="term" value="C:cell outer membrane"/>
    <property type="evidence" value="ECO:0007669"/>
    <property type="project" value="UniProtKB-SubCell"/>
</dbReference>
<evidence type="ECO:0000256" key="6">
    <source>
        <dbReference type="ARBA" id="ARBA00023004"/>
    </source>
</evidence>
<name>A0A5C5U2Z4_9GAMM</name>
<sequence length="956" mass="102733">MTALRMRACALNSHSPTVWGGLMTGERLQVDCRNTAIRNTVGRASIRVSAMALALSIALGGIAVALPATATAQTAQTQQQFSIPAGSLREALDALASQSGITVLYSSELVAGKTSRGLSGRFTSVNALQRLLQGSGLEAQAAGESTFTLRRSSAPKSESQVPAADTSATNGSSQPDIQDLGKMTVTGTRIRGVKEVVGPIQDITRDDFERTGHSSIEGVLRTLPQNFAAASRGTITVASGGTPGLTGTAALNTEGAAAVDLRGLGAGSTLTLLNGQRRVNAIYGQAVDVSAIPLSMIDRMEVVTGGRSAIYGADAVGGVVNLVTRRDFSGFESQAFYGWGQDGGERLQFNVITGMRTARGGFAFAYDHQRDEELDLLKTDLGFEQLFDGTILRRNEVLPRGRQDSAMVSGRFELNDRIELHADALYTQRTLNSASRSLNPGATAESFADSEGSTKQISVSAGATVDLNAGWGLSLNGNVGRNQTDRRVEFFSDYGDFSFGGDDNNTDTGRLSALSLVLDGPLPSFFGLKPLVAFGAEVRHEDYRYSLISDGVPSTRNGADESRIARAVFAELFVPLLTGVEPARDTLSLSLAARYDDYSDIGSAVSPQLGIIFRPTTSLSFQGTISQAFRAPELFRYQPGTTGYWLTRQADPTLGGELRPVLVRSGNVPRFEPEEAKIWSVGVNYEPSFAPALQFSLNYFDIDYDNRLDYPESSFIAWQTNALRNEAIYSPLVNRNPTAEELAAIVQGSATPPVNVTGTPFNPETQAQDVLTIFPGIAIFDNRMRNLAREKVRGLDMKIDARFDTSAGELNFGLNATYTLDHNRNITASSPASNLLNEVGKPVDLRARLTGGWTNGAIGTYLYVNYVDAYANPFSTPASRMGSWTTVDLTLRADTSVWFPNGPLSNMTLTLSAENLLGKDPPRFLNSSSYDGFRFDAANASALGRYLSVRLTKKWN</sequence>
<keyword evidence="4" id="KW-0406">Ion transport</keyword>
<dbReference type="InterPro" id="IPR037066">
    <property type="entry name" value="Plug_dom_sf"/>
</dbReference>
<evidence type="ECO:0000313" key="16">
    <source>
        <dbReference type="Proteomes" id="UP000319980"/>
    </source>
</evidence>
<keyword evidence="9 10" id="KW-0998">Cell outer membrane</keyword>
<keyword evidence="3 10" id="KW-1134">Transmembrane beta strand</keyword>
<gene>
    <name evidence="15" type="ORF">FQY83_11290</name>
</gene>
<feature type="compositionally biased region" description="Polar residues" evidence="12">
    <location>
        <begin position="143"/>
        <end position="176"/>
    </location>
</feature>
<evidence type="ECO:0000256" key="9">
    <source>
        <dbReference type="ARBA" id="ARBA00023237"/>
    </source>
</evidence>
<dbReference type="PROSITE" id="PS52016">
    <property type="entry name" value="TONB_DEPENDENT_REC_3"/>
    <property type="match status" value="1"/>
</dbReference>
<keyword evidence="8 10" id="KW-0472">Membrane</keyword>
<dbReference type="AlphaFoldDB" id="A0A5C5U2Z4"/>
<evidence type="ECO:0000256" key="11">
    <source>
        <dbReference type="RuleBase" id="RU003357"/>
    </source>
</evidence>